<evidence type="ECO:0000313" key="2">
    <source>
        <dbReference type="Proteomes" id="UP001060085"/>
    </source>
</evidence>
<sequence>MHFFVTLALHEHRRMNFGFIVIEHMLARQSSSTKCLPYGCFLTKIFQYFVINLVGVGDHIGPRKIYNQDTFTRMGFEKNNEGQLVRGGQDESDEEDDNDEERKEMNVGEEESDSETEQERFRRETRQKKRQERTEEGSSSGSMTQLMEMATLLEAKDLGTQGKMKEERSSY</sequence>
<comment type="caution">
    <text evidence="1">The sequence shown here is derived from an EMBL/GenBank/DDBJ whole genome shotgun (WGS) entry which is preliminary data.</text>
</comment>
<protein>
    <submittedName>
        <fullName evidence="1">Uncharacterized protein</fullName>
    </submittedName>
</protein>
<keyword evidence="2" id="KW-1185">Reference proteome</keyword>
<reference evidence="2" key="1">
    <citation type="journal article" date="2023" name="Nat. Plants">
        <title>Single-cell RNA sequencing provides a high-resolution roadmap for understanding the multicellular compartmentation of specialized metabolism.</title>
        <authorList>
            <person name="Sun S."/>
            <person name="Shen X."/>
            <person name="Li Y."/>
            <person name="Li Y."/>
            <person name="Wang S."/>
            <person name="Li R."/>
            <person name="Zhang H."/>
            <person name="Shen G."/>
            <person name="Guo B."/>
            <person name="Wei J."/>
            <person name="Xu J."/>
            <person name="St-Pierre B."/>
            <person name="Chen S."/>
            <person name="Sun C."/>
        </authorList>
    </citation>
    <scope>NUCLEOTIDE SEQUENCE [LARGE SCALE GENOMIC DNA]</scope>
</reference>
<accession>A0ACC0BIN9</accession>
<proteinExistence type="predicted"/>
<dbReference type="EMBL" id="CM044703">
    <property type="protein sequence ID" value="KAI5672459.1"/>
    <property type="molecule type" value="Genomic_DNA"/>
</dbReference>
<dbReference type="Proteomes" id="UP001060085">
    <property type="component" value="Linkage Group LG03"/>
</dbReference>
<name>A0ACC0BIN9_CATRO</name>
<organism evidence="1 2">
    <name type="scientific">Catharanthus roseus</name>
    <name type="common">Madagascar periwinkle</name>
    <name type="synonym">Vinca rosea</name>
    <dbReference type="NCBI Taxonomy" id="4058"/>
    <lineage>
        <taxon>Eukaryota</taxon>
        <taxon>Viridiplantae</taxon>
        <taxon>Streptophyta</taxon>
        <taxon>Embryophyta</taxon>
        <taxon>Tracheophyta</taxon>
        <taxon>Spermatophyta</taxon>
        <taxon>Magnoliopsida</taxon>
        <taxon>eudicotyledons</taxon>
        <taxon>Gunneridae</taxon>
        <taxon>Pentapetalae</taxon>
        <taxon>asterids</taxon>
        <taxon>lamiids</taxon>
        <taxon>Gentianales</taxon>
        <taxon>Apocynaceae</taxon>
        <taxon>Rauvolfioideae</taxon>
        <taxon>Vinceae</taxon>
        <taxon>Catharanthinae</taxon>
        <taxon>Catharanthus</taxon>
    </lineage>
</organism>
<evidence type="ECO:0000313" key="1">
    <source>
        <dbReference type="EMBL" id="KAI5672459.1"/>
    </source>
</evidence>
<gene>
    <name evidence="1" type="ORF">M9H77_12823</name>
</gene>